<proteinExistence type="predicted"/>
<protein>
    <submittedName>
        <fullName evidence="1">Uncharacterized protein</fullName>
    </submittedName>
</protein>
<sequence length="69" mass="7797">MRSFPPLRPHVIAGICAGENAAPSSPPGFTPLTPIQLLEKERGVARRRRHTICQCYLMTRKLVLMDLRK</sequence>
<evidence type="ECO:0000313" key="2">
    <source>
        <dbReference type="Proteomes" id="UP000596660"/>
    </source>
</evidence>
<dbReference type="Gramene" id="AUR62044158-RA">
    <property type="protein sequence ID" value="AUR62044158-RA:cds"/>
    <property type="gene ID" value="AUR62044158"/>
</dbReference>
<organism evidence="1 2">
    <name type="scientific">Chenopodium quinoa</name>
    <name type="common">Quinoa</name>
    <dbReference type="NCBI Taxonomy" id="63459"/>
    <lineage>
        <taxon>Eukaryota</taxon>
        <taxon>Viridiplantae</taxon>
        <taxon>Streptophyta</taxon>
        <taxon>Embryophyta</taxon>
        <taxon>Tracheophyta</taxon>
        <taxon>Spermatophyta</taxon>
        <taxon>Magnoliopsida</taxon>
        <taxon>eudicotyledons</taxon>
        <taxon>Gunneridae</taxon>
        <taxon>Pentapetalae</taxon>
        <taxon>Caryophyllales</taxon>
        <taxon>Chenopodiaceae</taxon>
        <taxon>Chenopodioideae</taxon>
        <taxon>Atripliceae</taxon>
        <taxon>Chenopodium</taxon>
    </lineage>
</organism>
<dbReference type="Proteomes" id="UP000596660">
    <property type="component" value="Unplaced"/>
</dbReference>
<reference evidence="1" key="2">
    <citation type="submission" date="2021-03" db="UniProtKB">
        <authorList>
            <consortium name="EnsemblPlants"/>
        </authorList>
    </citation>
    <scope>IDENTIFICATION</scope>
</reference>
<keyword evidence="2" id="KW-1185">Reference proteome</keyword>
<accession>A0A803NDG1</accession>
<name>A0A803NDG1_CHEQI</name>
<dbReference type="AlphaFoldDB" id="A0A803NDG1"/>
<dbReference type="EnsemblPlants" id="AUR62044158-RA">
    <property type="protein sequence ID" value="AUR62044158-RA:cds"/>
    <property type="gene ID" value="AUR62044158"/>
</dbReference>
<evidence type="ECO:0000313" key="1">
    <source>
        <dbReference type="EnsemblPlants" id="AUR62044158-RA:cds"/>
    </source>
</evidence>
<reference evidence="1" key="1">
    <citation type="journal article" date="2017" name="Nature">
        <title>The genome of Chenopodium quinoa.</title>
        <authorList>
            <person name="Jarvis D.E."/>
            <person name="Ho Y.S."/>
            <person name="Lightfoot D.J."/>
            <person name="Schmoeckel S.M."/>
            <person name="Li B."/>
            <person name="Borm T.J.A."/>
            <person name="Ohyanagi H."/>
            <person name="Mineta K."/>
            <person name="Michell C.T."/>
            <person name="Saber N."/>
            <person name="Kharbatia N.M."/>
            <person name="Rupper R.R."/>
            <person name="Sharp A.R."/>
            <person name="Dally N."/>
            <person name="Boughton B.A."/>
            <person name="Woo Y.H."/>
            <person name="Gao G."/>
            <person name="Schijlen E.G.W.M."/>
            <person name="Guo X."/>
            <person name="Momin A.A."/>
            <person name="Negrao S."/>
            <person name="Al-Babili S."/>
            <person name="Gehring C."/>
            <person name="Roessner U."/>
            <person name="Jung C."/>
            <person name="Murphy K."/>
            <person name="Arold S.T."/>
            <person name="Gojobori T."/>
            <person name="van der Linden C.G."/>
            <person name="van Loo E.N."/>
            <person name="Jellen E.N."/>
            <person name="Maughan P.J."/>
            <person name="Tester M."/>
        </authorList>
    </citation>
    <scope>NUCLEOTIDE SEQUENCE [LARGE SCALE GENOMIC DNA]</scope>
    <source>
        <strain evidence="1">cv. PI 614886</strain>
    </source>
</reference>